<feature type="transmembrane region" description="Helical" evidence="1">
    <location>
        <begin position="132"/>
        <end position="150"/>
    </location>
</feature>
<accession>A0A5D4RNW7</accession>
<protein>
    <submittedName>
        <fullName evidence="2">DUF2243 domain-containing protein</fullName>
    </submittedName>
</protein>
<keyword evidence="1" id="KW-1133">Transmembrane helix</keyword>
<feature type="transmembrane region" description="Helical" evidence="1">
    <location>
        <begin position="63"/>
        <end position="81"/>
    </location>
</feature>
<name>A0A5D4RNW7_9BACI</name>
<dbReference type="EMBL" id="VTER01000001">
    <property type="protein sequence ID" value="TYS52071.1"/>
    <property type="molecule type" value="Genomic_DNA"/>
</dbReference>
<dbReference type="AlphaFoldDB" id="A0A5D4RNW7"/>
<evidence type="ECO:0000256" key="1">
    <source>
        <dbReference type="SAM" id="Phobius"/>
    </source>
</evidence>
<dbReference type="Proteomes" id="UP000322139">
    <property type="component" value="Unassembled WGS sequence"/>
</dbReference>
<gene>
    <name evidence="2" type="ORF">FZD51_01075</name>
</gene>
<proteinExistence type="predicted"/>
<organism evidence="2 3">
    <name type="scientific">Bacillus infantis</name>
    <dbReference type="NCBI Taxonomy" id="324767"/>
    <lineage>
        <taxon>Bacteria</taxon>
        <taxon>Bacillati</taxon>
        <taxon>Bacillota</taxon>
        <taxon>Bacilli</taxon>
        <taxon>Bacillales</taxon>
        <taxon>Bacillaceae</taxon>
        <taxon>Bacillus</taxon>
    </lineage>
</organism>
<feature type="transmembrane region" description="Helical" evidence="1">
    <location>
        <begin position="93"/>
        <end position="112"/>
    </location>
</feature>
<feature type="transmembrane region" description="Helical" evidence="1">
    <location>
        <begin position="20"/>
        <end position="43"/>
    </location>
</feature>
<evidence type="ECO:0000313" key="2">
    <source>
        <dbReference type="EMBL" id="TYS52071.1"/>
    </source>
</evidence>
<comment type="caution">
    <text evidence="2">The sequence shown here is derived from an EMBL/GenBank/DDBJ whole genome shotgun (WGS) entry which is preliminary data.</text>
</comment>
<dbReference type="RefSeq" id="WP_148973052.1">
    <property type="nucleotide sequence ID" value="NZ_JBNIKT010000008.1"/>
</dbReference>
<sequence length="167" mass="19003">MARMDKTLSKNQAKFSGRNLGSGALFGVGLAAFLDEAVFHQLLHWHHFYDLSTTAAGLVSDGFFHAFSWFATVAALFMLADLRRRAAWWRKRWMSGVMLGSGGFNFYDGTIQHKVMRIHQIRYEVEILPYDLVWNAIALFFILLGTMLFLKTNKQLRKAGAAPDARQ</sequence>
<dbReference type="InterPro" id="IPR018719">
    <property type="entry name" value="DUF2243_membrane"/>
</dbReference>
<keyword evidence="1" id="KW-0472">Membrane</keyword>
<keyword evidence="1" id="KW-0812">Transmembrane</keyword>
<reference evidence="2 3" key="1">
    <citation type="submission" date="2019-08" db="EMBL/GenBank/DDBJ databases">
        <title>Bacillus genomes from the desert of Cuatro Cienegas, Coahuila.</title>
        <authorList>
            <person name="Olmedo-Alvarez G."/>
        </authorList>
    </citation>
    <scope>NUCLEOTIDE SEQUENCE [LARGE SCALE GENOMIC DNA]</scope>
    <source>
        <strain evidence="2 3">CH446_14T</strain>
    </source>
</reference>
<evidence type="ECO:0000313" key="3">
    <source>
        <dbReference type="Proteomes" id="UP000322139"/>
    </source>
</evidence>
<dbReference type="Pfam" id="PF10002">
    <property type="entry name" value="DUF2243"/>
    <property type="match status" value="1"/>
</dbReference>